<dbReference type="EMBL" id="LJDB01000048">
    <property type="protein sequence ID" value="ONI40563.1"/>
    <property type="molecule type" value="Genomic_DNA"/>
</dbReference>
<protein>
    <submittedName>
        <fullName evidence="1">DeoR family transcriptional regulator</fullName>
    </submittedName>
</protein>
<sequence length="254" mass="28727">MFTEERLAKILELLEINGKVNVNELSETFNVTKDCIRKDLKQLEIAGNLQRTYGGALPIEKKISIYDISEREKADIETKQIIASKALNLLEERDTIFLDMSTINILLARLLVESSKKITVVTNMLEIMTILAHSNNNITLVATSGVYNKNLHGFIGSPTIDLIKKYIFDKSFIGNCGVSLETDDLTTFELEDGITKKAILESSKKAFLVMEQKKFYTQGNYKFATFKGVFGIITDSEPSEDICRKLSEQQIYLF</sequence>
<reference evidence="1" key="1">
    <citation type="submission" date="2016-08" db="EMBL/GenBank/DDBJ databases">
        <authorList>
            <person name="Ngugi D.K."/>
            <person name="Miyake S."/>
            <person name="Stingl U."/>
        </authorList>
    </citation>
    <scope>NUCLEOTIDE SEQUENCE</scope>
    <source>
        <strain evidence="1">SCG-B11WGA-EpuloA1</strain>
    </source>
</reference>
<name>A0ACC8XD40_9FIRM</name>
<proteinExistence type="predicted"/>
<evidence type="ECO:0000313" key="2">
    <source>
        <dbReference type="Proteomes" id="UP000188605"/>
    </source>
</evidence>
<gene>
    <name evidence="1" type="ORF">AN396_05705</name>
</gene>
<comment type="caution">
    <text evidence="1">The sequence shown here is derived from an EMBL/GenBank/DDBJ whole genome shotgun (WGS) entry which is preliminary data.</text>
</comment>
<dbReference type="Proteomes" id="UP000188605">
    <property type="component" value="Unassembled WGS sequence"/>
</dbReference>
<evidence type="ECO:0000313" key="1">
    <source>
        <dbReference type="EMBL" id="ONI40563.1"/>
    </source>
</evidence>
<organism evidence="1 2">
    <name type="scientific">Candidatus Epulonipiscium fishelsonii</name>
    <dbReference type="NCBI Taxonomy" id="77094"/>
    <lineage>
        <taxon>Bacteria</taxon>
        <taxon>Bacillati</taxon>
        <taxon>Bacillota</taxon>
        <taxon>Clostridia</taxon>
        <taxon>Lachnospirales</taxon>
        <taxon>Lachnospiraceae</taxon>
        <taxon>Candidatus Epulonipiscium</taxon>
    </lineage>
</organism>
<keyword evidence="2" id="KW-1185">Reference proteome</keyword>
<accession>A0ACC8XD40</accession>